<keyword evidence="5" id="KW-1185">Reference proteome</keyword>
<accession>A0A1Y1XZQ1</accession>
<dbReference type="InterPro" id="IPR001509">
    <property type="entry name" value="Epimerase_deHydtase"/>
</dbReference>
<dbReference type="GO" id="GO:0016616">
    <property type="term" value="F:oxidoreductase activity, acting on the CH-OH group of donors, NAD or NADP as acceptor"/>
    <property type="evidence" value="ECO:0007669"/>
    <property type="project" value="TreeGrafter"/>
</dbReference>
<feature type="domain" description="NAD-dependent epimerase/dehydratase" evidence="3">
    <location>
        <begin position="6"/>
        <end position="245"/>
    </location>
</feature>
<dbReference type="SUPFAM" id="SSF51735">
    <property type="entry name" value="NAD(P)-binding Rossmann-fold domains"/>
    <property type="match status" value="1"/>
</dbReference>
<dbReference type="AlphaFoldDB" id="A0A1Y1XZQ1"/>
<dbReference type="PANTHER" id="PTHR10366:SF564">
    <property type="entry name" value="STEROL-4-ALPHA-CARBOXYLATE 3-DEHYDROGENASE, DECARBOXYLATING"/>
    <property type="match status" value="1"/>
</dbReference>
<organism evidence="4 5">
    <name type="scientific">Basidiobolus meristosporus CBS 931.73</name>
    <dbReference type="NCBI Taxonomy" id="1314790"/>
    <lineage>
        <taxon>Eukaryota</taxon>
        <taxon>Fungi</taxon>
        <taxon>Fungi incertae sedis</taxon>
        <taxon>Zoopagomycota</taxon>
        <taxon>Entomophthoromycotina</taxon>
        <taxon>Basidiobolomycetes</taxon>
        <taxon>Basidiobolales</taxon>
        <taxon>Basidiobolaceae</taxon>
        <taxon>Basidiobolus</taxon>
    </lineage>
</organism>
<dbReference type="InParanoid" id="A0A1Y1XZQ1"/>
<proteinExistence type="inferred from homology"/>
<name>A0A1Y1XZQ1_9FUNG</name>
<evidence type="ECO:0000313" key="4">
    <source>
        <dbReference type="EMBL" id="ORX90844.1"/>
    </source>
</evidence>
<dbReference type="PANTHER" id="PTHR10366">
    <property type="entry name" value="NAD DEPENDENT EPIMERASE/DEHYDRATASE"/>
    <property type="match status" value="1"/>
</dbReference>
<sequence length="329" mass="36635">MSNKTVCVTGGTGYLASKLIEILLSRGYRVRSTVRSLNNQIKIAPLKRLTSKGDLSLFEADLLSEGSFKEAMDGCECVFHVASPMHTSYSVDDPHSQLVVPAVQGTRNVIEEALRSKTVTTVVMTSSVAAIKSQLKPEDYIFSEKDWNEDASMEVSPYSFGKTLAEKEAWRLVAESRIRLVSINPSCIIGPSVGVHPETESIVHFIDLLEGRYHESGVPSIELCTVDIKDVVEAHIRAFENPNASGRYIVSSEHSTTLLDWAQILGSDPRFATYPLPTKLTGERQKKFHYENRRVQEELGISLAPLEESLKEVAEFLIKSRVIHSQKRL</sequence>
<keyword evidence="1" id="KW-0560">Oxidoreductase</keyword>
<dbReference type="Pfam" id="PF01370">
    <property type="entry name" value="Epimerase"/>
    <property type="match status" value="1"/>
</dbReference>
<dbReference type="FunFam" id="3.40.50.720:FF:000085">
    <property type="entry name" value="Dihydroflavonol reductase"/>
    <property type="match status" value="1"/>
</dbReference>
<dbReference type="Proteomes" id="UP000193498">
    <property type="component" value="Unassembled WGS sequence"/>
</dbReference>
<dbReference type="EMBL" id="MCFE01000357">
    <property type="protein sequence ID" value="ORX90844.1"/>
    <property type="molecule type" value="Genomic_DNA"/>
</dbReference>
<evidence type="ECO:0000313" key="5">
    <source>
        <dbReference type="Proteomes" id="UP000193498"/>
    </source>
</evidence>
<evidence type="ECO:0000256" key="2">
    <source>
        <dbReference type="ARBA" id="ARBA00023445"/>
    </source>
</evidence>
<evidence type="ECO:0000256" key="1">
    <source>
        <dbReference type="ARBA" id="ARBA00023002"/>
    </source>
</evidence>
<reference evidence="4 5" key="1">
    <citation type="submission" date="2016-07" db="EMBL/GenBank/DDBJ databases">
        <title>Pervasive Adenine N6-methylation of Active Genes in Fungi.</title>
        <authorList>
            <consortium name="DOE Joint Genome Institute"/>
            <person name="Mondo S.J."/>
            <person name="Dannebaum R.O."/>
            <person name="Kuo R.C."/>
            <person name="Labutti K."/>
            <person name="Haridas S."/>
            <person name="Kuo A."/>
            <person name="Salamov A."/>
            <person name="Ahrendt S.R."/>
            <person name="Lipzen A."/>
            <person name="Sullivan W."/>
            <person name="Andreopoulos W.B."/>
            <person name="Clum A."/>
            <person name="Lindquist E."/>
            <person name="Daum C."/>
            <person name="Ramamoorthy G.K."/>
            <person name="Gryganskyi A."/>
            <person name="Culley D."/>
            <person name="Magnuson J.K."/>
            <person name="James T.Y."/>
            <person name="O'Malley M.A."/>
            <person name="Stajich J.E."/>
            <person name="Spatafora J.W."/>
            <person name="Visel A."/>
            <person name="Grigoriev I.V."/>
        </authorList>
    </citation>
    <scope>NUCLEOTIDE SEQUENCE [LARGE SCALE GENOMIC DNA]</scope>
    <source>
        <strain evidence="4 5">CBS 931.73</strain>
    </source>
</reference>
<dbReference type="OrthoDB" id="2735536at2759"/>
<dbReference type="FunCoup" id="A0A1Y1XZQ1">
    <property type="interactions" value="80"/>
</dbReference>
<dbReference type="STRING" id="1314790.A0A1Y1XZQ1"/>
<comment type="similarity">
    <text evidence="2">Belongs to the NAD(P)-dependent epimerase/dehydratase family. Dihydroflavonol-4-reductase subfamily.</text>
</comment>
<dbReference type="Gene3D" id="3.40.50.720">
    <property type="entry name" value="NAD(P)-binding Rossmann-like Domain"/>
    <property type="match status" value="1"/>
</dbReference>
<dbReference type="InterPro" id="IPR050425">
    <property type="entry name" value="NAD(P)_dehydrat-like"/>
</dbReference>
<protein>
    <submittedName>
        <fullName evidence="4">NAD-dependent epimerase/dehydratase</fullName>
    </submittedName>
</protein>
<dbReference type="InterPro" id="IPR036291">
    <property type="entry name" value="NAD(P)-bd_dom_sf"/>
</dbReference>
<comment type="caution">
    <text evidence="4">The sequence shown here is derived from an EMBL/GenBank/DDBJ whole genome shotgun (WGS) entry which is preliminary data.</text>
</comment>
<gene>
    <name evidence="4" type="ORF">K493DRAFT_330775</name>
</gene>
<evidence type="ECO:0000259" key="3">
    <source>
        <dbReference type="Pfam" id="PF01370"/>
    </source>
</evidence>